<dbReference type="Pfam" id="PF02269">
    <property type="entry name" value="TFIID-18kDa"/>
    <property type="match status" value="1"/>
</dbReference>
<dbReference type="AlphaFoldDB" id="A0A8J5QFY2"/>
<dbReference type="GeneID" id="73468358"/>
<feature type="region of interest" description="Disordered" evidence="5">
    <location>
        <begin position="169"/>
        <end position="230"/>
    </location>
</feature>
<proteinExistence type="predicted"/>
<keyword evidence="7" id="KW-1185">Reference proteome</keyword>
<comment type="caution">
    <text evidence="6">The sequence shown here is derived from an EMBL/GenBank/DDBJ whole genome shotgun (WGS) entry which is preliminary data.</text>
</comment>
<gene>
    <name evidence="6" type="ORF">J8A68_001557</name>
</gene>
<dbReference type="Proteomes" id="UP000694255">
    <property type="component" value="Unassembled WGS sequence"/>
</dbReference>
<dbReference type="PANTHER" id="PTHR11380:SF5">
    <property type="entry name" value="TRANSCRIPTION INITIATION FACTOR TFIID SUBUNIT 13"/>
    <property type="match status" value="1"/>
</dbReference>
<comment type="subcellular location">
    <subcellularLocation>
        <location evidence="1">Nucleus</location>
    </subcellularLocation>
</comment>
<dbReference type="GO" id="GO:0051123">
    <property type="term" value="P:RNA polymerase II preinitiation complex assembly"/>
    <property type="evidence" value="ECO:0007669"/>
    <property type="project" value="TreeGrafter"/>
</dbReference>
<dbReference type="GO" id="GO:0005669">
    <property type="term" value="C:transcription factor TFIID complex"/>
    <property type="evidence" value="ECO:0007669"/>
    <property type="project" value="TreeGrafter"/>
</dbReference>
<organism evidence="6 7">
    <name type="scientific">[Candida] subhashii</name>
    <dbReference type="NCBI Taxonomy" id="561895"/>
    <lineage>
        <taxon>Eukaryota</taxon>
        <taxon>Fungi</taxon>
        <taxon>Dikarya</taxon>
        <taxon>Ascomycota</taxon>
        <taxon>Saccharomycotina</taxon>
        <taxon>Pichiomycetes</taxon>
        <taxon>Debaryomycetaceae</taxon>
        <taxon>Spathaspora</taxon>
    </lineage>
</organism>
<feature type="compositionally biased region" description="Basic residues" evidence="5">
    <location>
        <begin position="211"/>
        <end position="230"/>
    </location>
</feature>
<reference evidence="6 7" key="1">
    <citation type="journal article" date="2021" name="DNA Res.">
        <title>Genome analysis of Candida subhashii reveals its hybrid nature and dual mitochondrial genome conformations.</title>
        <authorList>
            <person name="Mixao V."/>
            <person name="Hegedusova E."/>
            <person name="Saus E."/>
            <person name="Pryszcz L.P."/>
            <person name="Cillingova A."/>
            <person name="Nosek J."/>
            <person name="Gabaldon T."/>
        </authorList>
    </citation>
    <scope>NUCLEOTIDE SEQUENCE [LARGE SCALE GENOMIC DNA]</scope>
    <source>
        <strain evidence="6 7">CBS 10753</strain>
    </source>
</reference>
<evidence type="ECO:0000256" key="5">
    <source>
        <dbReference type="SAM" id="MobiDB-lite"/>
    </source>
</evidence>
<keyword evidence="3" id="KW-0804">Transcription</keyword>
<feature type="compositionally biased region" description="Polar residues" evidence="5">
    <location>
        <begin position="27"/>
        <end position="54"/>
    </location>
</feature>
<accession>A0A8J5QFY2</accession>
<keyword evidence="2" id="KW-0805">Transcription regulation</keyword>
<name>A0A8J5QFY2_9ASCO</name>
<feature type="compositionally biased region" description="Low complexity" evidence="5">
    <location>
        <begin position="1"/>
        <end position="21"/>
    </location>
</feature>
<dbReference type="InterPro" id="IPR003195">
    <property type="entry name" value="TFIID_TAF13"/>
</dbReference>
<evidence type="ECO:0008006" key="8">
    <source>
        <dbReference type="Google" id="ProtNLM"/>
    </source>
</evidence>
<dbReference type="EMBL" id="JAGSYN010000058">
    <property type="protein sequence ID" value="KAG7664919.1"/>
    <property type="molecule type" value="Genomic_DNA"/>
</dbReference>
<dbReference type="PANTHER" id="PTHR11380">
    <property type="entry name" value="TRANSCRIPTION INITIATION FACTOR TFIID/SUPT3-RELATED"/>
    <property type="match status" value="1"/>
</dbReference>
<sequence length="230" mass="26107">MSDNQSKNTASNSNAISIISDSKPDGISTSPKNDLLSSQLTNERRSSSSITSKPQLPLPPITQIRRKRRKQKLFTKDIENLLYAMGDRPVSTDLTINALEDILVEYLVDLSSNILRFARSQGRSRIKMNDLAFSLRNDPLKLARFQYIIEQSYKIERAKKMFEDKTTNYTDEGVGIRENDDENNEDGDDDDDNMGGSNSSQHQQQLSSDSKKKKRKVTGNVMLKKKKKDL</sequence>
<feature type="compositionally biased region" description="Acidic residues" evidence="5">
    <location>
        <begin position="179"/>
        <end position="193"/>
    </location>
</feature>
<evidence type="ECO:0000256" key="3">
    <source>
        <dbReference type="ARBA" id="ARBA00023163"/>
    </source>
</evidence>
<keyword evidence="4" id="KW-0539">Nucleus</keyword>
<dbReference type="OrthoDB" id="10266074at2759"/>
<evidence type="ECO:0000256" key="2">
    <source>
        <dbReference type="ARBA" id="ARBA00023015"/>
    </source>
</evidence>
<feature type="region of interest" description="Disordered" evidence="5">
    <location>
        <begin position="1"/>
        <end position="60"/>
    </location>
</feature>
<evidence type="ECO:0000313" key="6">
    <source>
        <dbReference type="EMBL" id="KAG7664919.1"/>
    </source>
</evidence>
<evidence type="ECO:0000256" key="1">
    <source>
        <dbReference type="ARBA" id="ARBA00004123"/>
    </source>
</evidence>
<dbReference type="RefSeq" id="XP_049265151.1">
    <property type="nucleotide sequence ID" value="XM_049405222.1"/>
</dbReference>
<evidence type="ECO:0000256" key="4">
    <source>
        <dbReference type="ARBA" id="ARBA00023242"/>
    </source>
</evidence>
<feature type="compositionally biased region" description="Low complexity" evidence="5">
    <location>
        <begin position="194"/>
        <end position="208"/>
    </location>
</feature>
<evidence type="ECO:0000313" key="7">
    <source>
        <dbReference type="Proteomes" id="UP000694255"/>
    </source>
</evidence>
<protein>
    <recommendedName>
        <fullName evidence="8">Transcription initiation factor TFIID subunit 13</fullName>
    </recommendedName>
</protein>